<dbReference type="Gene3D" id="2.60.200.20">
    <property type="match status" value="1"/>
</dbReference>
<dbReference type="AlphaFoldDB" id="A0A8H4PM17"/>
<dbReference type="Proteomes" id="UP000557566">
    <property type="component" value="Unassembled WGS sequence"/>
</dbReference>
<organism evidence="2 3">
    <name type="scientific">Ophiocordyceps sinensis</name>
    <dbReference type="NCBI Taxonomy" id="72228"/>
    <lineage>
        <taxon>Eukaryota</taxon>
        <taxon>Fungi</taxon>
        <taxon>Dikarya</taxon>
        <taxon>Ascomycota</taxon>
        <taxon>Pezizomycotina</taxon>
        <taxon>Sordariomycetes</taxon>
        <taxon>Hypocreomycetidae</taxon>
        <taxon>Hypocreales</taxon>
        <taxon>Ophiocordycipitaceae</taxon>
        <taxon>Ophiocordyceps</taxon>
    </lineage>
</organism>
<accession>A0A8H4PM17</accession>
<dbReference type="InterPro" id="IPR000253">
    <property type="entry name" value="FHA_dom"/>
</dbReference>
<protein>
    <recommendedName>
        <fullName evidence="1">FHA domain-containing protein</fullName>
    </recommendedName>
</protein>
<evidence type="ECO:0000259" key="1">
    <source>
        <dbReference type="PROSITE" id="PS50006"/>
    </source>
</evidence>
<gene>
    <name evidence="2" type="ORF">G6O67_007451</name>
</gene>
<reference evidence="2 3" key="1">
    <citation type="journal article" date="2020" name="Genome Biol. Evol.">
        <title>A new high-quality draft genome assembly of the Chinese cordyceps Ophiocordyceps sinensis.</title>
        <authorList>
            <person name="Shu R."/>
            <person name="Zhang J."/>
            <person name="Meng Q."/>
            <person name="Zhang H."/>
            <person name="Zhou G."/>
            <person name="Li M."/>
            <person name="Wu P."/>
            <person name="Zhao Y."/>
            <person name="Chen C."/>
            <person name="Qin Q."/>
        </authorList>
    </citation>
    <scope>NUCLEOTIDE SEQUENCE [LARGE SCALE GENOMIC DNA]</scope>
    <source>
        <strain evidence="2 3">IOZ07</strain>
    </source>
</reference>
<proteinExistence type="predicted"/>
<feature type="domain" description="FHA" evidence="1">
    <location>
        <begin position="71"/>
        <end position="117"/>
    </location>
</feature>
<name>A0A8H4PM17_9HYPO</name>
<keyword evidence="3" id="KW-1185">Reference proteome</keyword>
<dbReference type="SUPFAM" id="SSF49879">
    <property type="entry name" value="SMAD/FHA domain"/>
    <property type="match status" value="1"/>
</dbReference>
<dbReference type="SMART" id="SM00240">
    <property type="entry name" value="FHA"/>
    <property type="match status" value="1"/>
</dbReference>
<dbReference type="PROSITE" id="PS50006">
    <property type="entry name" value="FHA_DOMAIN"/>
    <property type="match status" value="1"/>
</dbReference>
<sequence>MEDTDLIARVYPVLSDIDIDSSALEAIQASPLYVAPPPLPTEPDHSDIWGLHYMPCIEFRFSNIPRSPHGIIFGRNPKSDVVIPSKSVSNYHFGLTFDDERHLIVKDLDSRQGTQVTYDGEGKGQRRGFCWIVGGDPILQDTTSIVITIDETTMFRIVAVHHDIESQAYMENVDRFCQGLATAEHLP</sequence>
<dbReference type="EMBL" id="JAAVMX010000008">
    <property type="protein sequence ID" value="KAF4505509.1"/>
    <property type="molecule type" value="Genomic_DNA"/>
</dbReference>
<comment type="caution">
    <text evidence="2">The sequence shown here is derived from an EMBL/GenBank/DDBJ whole genome shotgun (WGS) entry which is preliminary data.</text>
</comment>
<dbReference type="CDD" id="cd00060">
    <property type="entry name" value="FHA"/>
    <property type="match status" value="1"/>
</dbReference>
<evidence type="ECO:0000313" key="2">
    <source>
        <dbReference type="EMBL" id="KAF4505509.1"/>
    </source>
</evidence>
<dbReference type="OrthoDB" id="4916977at2759"/>
<dbReference type="Pfam" id="PF00498">
    <property type="entry name" value="FHA"/>
    <property type="match status" value="1"/>
</dbReference>
<evidence type="ECO:0000313" key="3">
    <source>
        <dbReference type="Proteomes" id="UP000557566"/>
    </source>
</evidence>
<dbReference type="InterPro" id="IPR008984">
    <property type="entry name" value="SMAD_FHA_dom_sf"/>
</dbReference>